<name>A0A7J7MC59_9MAGN</name>
<proteinExistence type="predicted"/>
<dbReference type="Proteomes" id="UP000541444">
    <property type="component" value="Unassembled WGS sequence"/>
</dbReference>
<dbReference type="AlphaFoldDB" id="A0A7J7MC59"/>
<evidence type="ECO:0000313" key="1">
    <source>
        <dbReference type="EMBL" id="KAF6152471.1"/>
    </source>
</evidence>
<comment type="caution">
    <text evidence="1">The sequence shown here is derived from an EMBL/GenBank/DDBJ whole genome shotgun (WGS) entry which is preliminary data.</text>
</comment>
<reference evidence="1 2" key="1">
    <citation type="journal article" date="2020" name="IScience">
        <title>Genome Sequencing of the Endangered Kingdonia uniflora (Circaeasteraceae, Ranunculales) Reveals Potential Mechanisms of Evolutionary Specialization.</title>
        <authorList>
            <person name="Sun Y."/>
            <person name="Deng T."/>
            <person name="Zhang A."/>
            <person name="Moore M.J."/>
            <person name="Landis J.B."/>
            <person name="Lin N."/>
            <person name="Zhang H."/>
            <person name="Zhang X."/>
            <person name="Huang J."/>
            <person name="Zhang X."/>
            <person name="Sun H."/>
            <person name="Wang H."/>
        </authorList>
    </citation>
    <scope>NUCLEOTIDE SEQUENCE [LARGE SCALE GENOMIC DNA]</scope>
    <source>
        <strain evidence="1">TB1705</strain>
        <tissue evidence="1">Leaf</tissue>
    </source>
</reference>
<keyword evidence="2" id="KW-1185">Reference proteome</keyword>
<organism evidence="1 2">
    <name type="scientific">Kingdonia uniflora</name>
    <dbReference type="NCBI Taxonomy" id="39325"/>
    <lineage>
        <taxon>Eukaryota</taxon>
        <taxon>Viridiplantae</taxon>
        <taxon>Streptophyta</taxon>
        <taxon>Embryophyta</taxon>
        <taxon>Tracheophyta</taxon>
        <taxon>Spermatophyta</taxon>
        <taxon>Magnoliopsida</taxon>
        <taxon>Ranunculales</taxon>
        <taxon>Circaeasteraceae</taxon>
        <taxon>Kingdonia</taxon>
    </lineage>
</organism>
<dbReference type="EMBL" id="JACGCM010001629">
    <property type="protein sequence ID" value="KAF6152471.1"/>
    <property type="molecule type" value="Genomic_DNA"/>
</dbReference>
<evidence type="ECO:0000313" key="2">
    <source>
        <dbReference type="Proteomes" id="UP000541444"/>
    </source>
</evidence>
<protein>
    <submittedName>
        <fullName evidence="1">Uncharacterized protein</fullName>
    </submittedName>
</protein>
<feature type="non-terminal residue" evidence="1">
    <location>
        <position position="74"/>
    </location>
</feature>
<sequence>MRNRVYHTQFSFIMEEPRIRYFGYQSRETPFAILLMEYCLKYFRVLCSVRFSGWGVCDAKSLASNDVMISKVGV</sequence>
<accession>A0A7J7MC59</accession>
<gene>
    <name evidence="1" type="ORF">GIB67_035539</name>
</gene>